<keyword evidence="3" id="KW-1185">Reference proteome</keyword>
<feature type="region of interest" description="Disordered" evidence="1">
    <location>
        <begin position="173"/>
        <end position="211"/>
    </location>
</feature>
<protein>
    <submittedName>
        <fullName evidence="2">Uncharacterized protein</fullName>
    </submittedName>
</protein>
<feature type="region of interest" description="Disordered" evidence="1">
    <location>
        <begin position="504"/>
        <end position="564"/>
    </location>
</feature>
<evidence type="ECO:0000256" key="1">
    <source>
        <dbReference type="SAM" id="MobiDB-lite"/>
    </source>
</evidence>
<dbReference type="OrthoDB" id="4716584at2759"/>
<accession>A0A2H2ZSP4</accession>
<feature type="compositionally biased region" description="Basic and acidic residues" evidence="1">
    <location>
        <begin position="175"/>
        <end position="190"/>
    </location>
</feature>
<feature type="compositionally biased region" description="Low complexity" evidence="1">
    <location>
        <begin position="507"/>
        <end position="537"/>
    </location>
</feature>
<reference evidence="2 3" key="1">
    <citation type="journal article" date="2015" name="Genome Announc.">
        <title>Genome sequence and annotation of Trichoderma parareesei, the ancestor of the cellulase producer Trichoderma reesei.</title>
        <authorList>
            <person name="Yang D."/>
            <person name="Pomraning K."/>
            <person name="Kopchinskiy A."/>
            <person name="Karimi Aghcheh R."/>
            <person name="Atanasova L."/>
            <person name="Chenthamara K."/>
            <person name="Baker S.E."/>
            <person name="Zhang R."/>
            <person name="Shen Q."/>
            <person name="Freitag M."/>
            <person name="Kubicek C.P."/>
            <person name="Druzhinina I.S."/>
        </authorList>
    </citation>
    <scope>NUCLEOTIDE SEQUENCE [LARGE SCALE GENOMIC DNA]</scope>
    <source>
        <strain evidence="2 3">CBS 125925</strain>
    </source>
</reference>
<sequence>MADTEPPRRRFVPVPIETTFQSYRKNVYDYTSHQRIGPNPELTPEPSPRSPEAQFPPEMHNRETSQERRRFAPQLIETSRRVRRVGDPGPATRPTDKTDITPYTNHIYSAKPKATRRQLGPAGDDEPQRSVARPFPPTRRETEEEGVQEYLLDLAAKQVARQIEEVALAAFPNSRPREGGVAHFYFRESSSDSGSSPAASPRDEEAGQYRFRRKSSNLGLNWWHKHMQEHAARLEQDRGDGMDVDNEEAVVMEEDLDAAAAVAASAAGGAASAASAASPLAIAGPGPGAAADSPLIRSDSDLDKMELPSPPDLLWTTTKPMLATDSRRSSVAELQLALAEANRAAAQAQAKLVASSAQTDPSAQPAEPHPPGRQEPGPFGRPFGGFRHVPDADPKLLKLRQGPSPPMLGKDLVFRRCPSPKFTTLEPEDPFEAHMIEDRGRDVPGQAGLWRGYCCRSESTGGCIVPPDLHNPKLIQTPTDPSFPDKHCSCDAVDSSVISEEPASIFSSSDSASSGLTTSTGGLWGSSSHQPQPQPQLHHQHQHHQHQDGAEKHKGADVDMGSDLNGLGERLQREKAQAERDEKILQEFGEDFVTQVYNYLSLGYPAMARGFDEELSRISHIGIDELRRDDEKQMAKGHMVEMKLDVHAPEEQRCPRWAALRAYITEWARQHPDLDNLDPLAWGVRERRGSWAI</sequence>
<feature type="compositionally biased region" description="Polar residues" evidence="1">
    <location>
        <begin position="22"/>
        <end position="34"/>
    </location>
</feature>
<dbReference type="EMBL" id="LFMI01000567">
    <property type="protein sequence ID" value="OTA05066.1"/>
    <property type="molecule type" value="Genomic_DNA"/>
</dbReference>
<feature type="compositionally biased region" description="Basic and acidic residues" evidence="1">
    <location>
        <begin position="59"/>
        <end position="70"/>
    </location>
</feature>
<feature type="region of interest" description="Disordered" evidence="1">
    <location>
        <begin position="22"/>
        <end position="147"/>
    </location>
</feature>
<gene>
    <name evidence="2" type="ORF">A9Z42_0056880</name>
</gene>
<dbReference type="AlphaFoldDB" id="A0A2H2ZSP4"/>
<feature type="compositionally biased region" description="Low complexity" evidence="1">
    <location>
        <begin position="374"/>
        <end position="387"/>
    </location>
</feature>
<organism evidence="2 3">
    <name type="scientific">Trichoderma parareesei</name>
    <name type="common">Filamentous fungus</name>
    <dbReference type="NCBI Taxonomy" id="858221"/>
    <lineage>
        <taxon>Eukaryota</taxon>
        <taxon>Fungi</taxon>
        <taxon>Dikarya</taxon>
        <taxon>Ascomycota</taxon>
        <taxon>Pezizomycotina</taxon>
        <taxon>Sordariomycetes</taxon>
        <taxon>Hypocreomycetidae</taxon>
        <taxon>Hypocreales</taxon>
        <taxon>Hypocreaceae</taxon>
        <taxon>Trichoderma</taxon>
    </lineage>
</organism>
<feature type="region of interest" description="Disordered" evidence="1">
    <location>
        <begin position="349"/>
        <end position="391"/>
    </location>
</feature>
<feature type="compositionally biased region" description="Basic and acidic residues" evidence="1">
    <location>
        <begin position="545"/>
        <end position="557"/>
    </location>
</feature>
<dbReference type="Proteomes" id="UP000219286">
    <property type="component" value="Unassembled WGS sequence"/>
</dbReference>
<evidence type="ECO:0000313" key="3">
    <source>
        <dbReference type="Proteomes" id="UP000219286"/>
    </source>
</evidence>
<feature type="compositionally biased region" description="Low complexity" evidence="1">
    <location>
        <begin position="349"/>
        <end position="358"/>
    </location>
</feature>
<proteinExistence type="predicted"/>
<name>A0A2H2ZSP4_TRIPA</name>
<evidence type="ECO:0000313" key="2">
    <source>
        <dbReference type="EMBL" id="OTA05066.1"/>
    </source>
</evidence>
<feature type="compositionally biased region" description="Low complexity" evidence="1">
    <location>
        <begin position="191"/>
        <end position="200"/>
    </location>
</feature>
<comment type="caution">
    <text evidence="2">The sequence shown here is derived from an EMBL/GenBank/DDBJ whole genome shotgun (WGS) entry which is preliminary data.</text>
</comment>